<evidence type="ECO:0000313" key="3">
    <source>
        <dbReference type="Proteomes" id="UP001272137"/>
    </source>
</evidence>
<name>A0AAW9CWE5_BURTH</name>
<accession>A0AAW9CWE5</accession>
<organism evidence="2 3">
    <name type="scientific">Burkholderia thailandensis</name>
    <dbReference type="NCBI Taxonomy" id="57975"/>
    <lineage>
        <taxon>Bacteria</taxon>
        <taxon>Pseudomonadati</taxon>
        <taxon>Pseudomonadota</taxon>
        <taxon>Betaproteobacteria</taxon>
        <taxon>Burkholderiales</taxon>
        <taxon>Burkholderiaceae</taxon>
        <taxon>Burkholderia</taxon>
        <taxon>pseudomallei group</taxon>
    </lineage>
</organism>
<sequence length="50" mass="5407">MLLAREQHARKPATRARRRPDAPPARAANPPRAIGSALKAPTARAAARRD</sequence>
<evidence type="ECO:0000256" key="1">
    <source>
        <dbReference type="SAM" id="MobiDB-lite"/>
    </source>
</evidence>
<dbReference type="AlphaFoldDB" id="A0AAW9CWE5"/>
<feature type="compositionally biased region" description="Low complexity" evidence="1">
    <location>
        <begin position="24"/>
        <end position="33"/>
    </location>
</feature>
<feature type="region of interest" description="Disordered" evidence="1">
    <location>
        <begin position="1"/>
        <end position="50"/>
    </location>
</feature>
<gene>
    <name evidence="2" type="ORF">C7S16_0777</name>
</gene>
<dbReference type="EMBL" id="QXCT01000002">
    <property type="protein sequence ID" value="MDW9254226.1"/>
    <property type="molecule type" value="Genomic_DNA"/>
</dbReference>
<dbReference type="Proteomes" id="UP001272137">
    <property type="component" value="Unassembled WGS sequence"/>
</dbReference>
<evidence type="ECO:0000313" key="2">
    <source>
        <dbReference type="EMBL" id="MDW9254226.1"/>
    </source>
</evidence>
<protein>
    <submittedName>
        <fullName evidence="2">Uncharacterized protein</fullName>
    </submittedName>
</protein>
<comment type="caution">
    <text evidence="2">The sequence shown here is derived from an EMBL/GenBank/DDBJ whole genome shotgun (WGS) entry which is preliminary data.</text>
</comment>
<proteinExistence type="predicted"/>
<reference evidence="2" key="1">
    <citation type="submission" date="2018-08" db="EMBL/GenBank/DDBJ databases">
        <title>Identification of Burkholderia cepacia strains that express a Burkholderia pseudomallei-like capsular polysaccharide.</title>
        <authorList>
            <person name="Burtnick M.N."/>
            <person name="Vongsouvath M."/>
            <person name="Newton P."/>
            <person name="Wuthiekanun V."/>
            <person name="Limmathurotsakul D."/>
            <person name="Brett P.J."/>
            <person name="Chantratita N."/>
            <person name="Dance D.A."/>
        </authorList>
    </citation>
    <scope>NUCLEOTIDE SEQUENCE</scope>
    <source>
        <strain evidence="2">SBXCC001</strain>
    </source>
</reference>